<keyword evidence="4" id="KW-1185">Reference proteome</keyword>
<dbReference type="InterPro" id="IPR011009">
    <property type="entry name" value="Kinase-like_dom_sf"/>
</dbReference>
<feature type="region of interest" description="Disordered" evidence="1">
    <location>
        <begin position="213"/>
        <end position="361"/>
    </location>
</feature>
<dbReference type="Pfam" id="PF00069">
    <property type="entry name" value="Pkinase"/>
    <property type="match status" value="1"/>
</dbReference>
<feature type="compositionally biased region" description="Polar residues" evidence="1">
    <location>
        <begin position="337"/>
        <end position="351"/>
    </location>
</feature>
<proteinExistence type="predicted"/>
<dbReference type="STRING" id="1051891.A0A0C3KY47"/>
<feature type="region of interest" description="Disordered" evidence="1">
    <location>
        <begin position="65"/>
        <end position="137"/>
    </location>
</feature>
<dbReference type="GO" id="GO:0044773">
    <property type="term" value="P:mitotic DNA damage checkpoint signaling"/>
    <property type="evidence" value="ECO:0007669"/>
    <property type="project" value="TreeGrafter"/>
</dbReference>
<dbReference type="AlphaFoldDB" id="A0A0C3KY47"/>
<dbReference type="PROSITE" id="PS50011">
    <property type="entry name" value="PROTEIN_KINASE_DOM"/>
    <property type="match status" value="1"/>
</dbReference>
<accession>A0A0C3KY47</accession>
<dbReference type="EMBL" id="KN823026">
    <property type="protein sequence ID" value="KIO26318.1"/>
    <property type="molecule type" value="Genomic_DNA"/>
</dbReference>
<feature type="compositionally biased region" description="Polar residues" evidence="1">
    <location>
        <begin position="384"/>
        <end position="393"/>
    </location>
</feature>
<dbReference type="PROSITE" id="PS00108">
    <property type="entry name" value="PROTEIN_KINASE_ST"/>
    <property type="match status" value="1"/>
</dbReference>
<feature type="domain" description="Protein kinase" evidence="2">
    <location>
        <begin position="40"/>
        <end position="377"/>
    </location>
</feature>
<organism evidence="3 4">
    <name type="scientific">Tulasnella calospora MUT 4182</name>
    <dbReference type="NCBI Taxonomy" id="1051891"/>
    <lineage>
        <taxon>Eukaryota</taxon>
        <taxon>Fungi</taxon>
        <taxon>Dikarya</taxon>
        <taxon>Basidiomycota</taxon>
        <taxon>Agaricomycotina</taxon>
        <taxon>Agaricomycetes</taxon>
        <taxon>Cantharellales</taxon>
        <taxon>Tulasnellaceae</taxon>
        <taxon>Tulasnella</taxon>
    </lineage>
</organism>
<dbReference type="InterPro" id="IPR008271">
    <property type="entry name" value="Ser/Thr_kinase_AS"/>
</dbReference>
<gene>
    <name evidence="3" type="ORF">M407DRAFT_24404</name>
</gene>
<evidence type="ECO:0000256" key="1">
    <source>
        <dbReference type="SAM" id="MobiDB-lite"/>
    </source>
</evidence>
<feature type="compositionally biased region" description="Polar residues" evidence="1">
    <location>
        <begin position="244"/>
        <end position="261"/>
    </location>
</feature>
<sequence length="486" mass="51655">MSPLNHTARSQTRGLVMHLFSVSTTSAAAKRRWDAYGNNFKRASARGPPNFAAVDRASTSAPAHFTAVRAPDPRPSNTPRPWGGSNRKRSAPHSPLSSTRRTGRPITPSSVEGVKSSPEARVAPSRPSTSRRRGDTPSTAVLWLTKKFHWSSAVNPKELLGGLKYIHSKGIAHQDLKPENVLIPNPLHGEDFDSFSVVIGDLGVAGLSDDTRTTTFEGGSPNWMPPRFMRDPAAPDCSAFNDVDGTSETETSQAPVQTPTPGDTVGMAPQEGAPAQPLSTSRHDTAPESRQPIEVAQTEETHATQRQVAPIQSRGSFSTSAGTTTSMSPKLVPAPSPTATNSAGLGPSTPTLSPPCRLTPEQELPTETHATRLHQVLGEWRLSKQASKSSQPAVNDEASEEAEAKAFLAKYKAVAHPQVKAKPKPRSLPSPSKPKQTKGSASRSLMDAIRQAPAASHPPTQPNPVGTNLLRSSLVVLRSPPMVAGA</sequence>
<evidence type="ECO:0000259" key="2">
    <source>
        <dbReference type="PROSITE" id="PS50011"/>
    </source>
</evidence>
<dbReference type="GO" id="GO:0004674">
    <property type="term" value="F:protein serine/threonine kinase activity"/>
    <property type="evidence" value="ECO:0007669"/>
    <property type="project" value="TreeGrafter"/>
</dbReference>
<feature type="compositionally biased region" description="Low complexity" evidence="1">
    <location>
        <begin position="313"/>
        <end position="328"/>
    </location>
</feature>
<dbReference type="PANTHER" id="PTHR44167">
    <property type="entry name" value="OVARIAN-SPECIFIC SERINE/THREONINE-PROTEIN KINASE LOK-RELATED"/>
    <property type="match status" value="1"/>
</dbReference>
<reference evidence="4" key="2">
    <citation type="submission" date="2015-01" db="EMBL/GenBank/DDBJ databases">
        <title>Evolutionary Origins and Diversification of the Mycorrhizal Mutualists.</title>
        <authorList>
            <consortium name="DOE Joint Genome Institute"/>
            <consortium name="Mycorrhizal Genomics Consortium"/>
            <person name="Kohler A."/>
            <person name="Kuo A."/>
            <person name="Nagy L.G."/>
            <person name="Floudas D."/>
            <person name="Copeland A."/>
            <person name="Barry K.W."/>
            <person name="Cichocki N."/>
            <person name="Veneault-Fourrey C."/>
            <person name="LaButti K."/>
            <person name="Lindquist E.A."/>
            <person name="Lipzen A."/>
            <person name="Lundell T."/>
            <person name="Morin E."/>
            <person name="Murat C."/>
            <person name="Riley R."/>
            <person name="Ohm R."/>
            <person name="Sun H."/>
            <person name="Tunlid A."/>
            <person name="Henrissat B."/>
            <person name="Grigoriev I.V."/>
            <person name="Hibbett D.S."/>
            <person name="Martin F."/>
        </authorList>
    </citation>
    <scope>NUCLEOTIDE SEQUENCE [LARGE SCALE GENOMIC DNA]</scope>
    <source>
        <strain evidence="4">MUT 4182</strain>
    </source>
</reference>
<dbReference type="GO" id="GO:0005634">
    <property type="term" value="C:nucleus"/>
    <property type="evidence" value="ECO:0007669"/>
    <property type="project" value="TreeGrafter"/>
</dbReference>
<dbReference type="PANTHER" id="PTHR44167:SF24">
    <property type="entry name" value="SERINE_THREONINE-PROTEIN KINASE CHK2"/>
    <property type="match status" value="1"/>
</dbReference>
<name>A0A0C3KY47_9AGAM</name>
<dbReference type="SUPFAM" id="SSF56112">
    <property type="entry name" value="Protein kinase-like (PK-like)"/>
    <property type="match status" value="1"/>
</dbReference>
<dbReference type="InterPro" id="IPR000719">
    <property type="entry name" value="Prot_kinase_dom"/>
</dbReference>
<feature type="region of interest" description="Disordered" evidence="1">
    <location>
        <begin position="383"/>
        <end position="402"/>
    </location>
</feature>
<reference evidence="3 4" key="1">
    <citation type="submission" date="2014-04" db="EMBL/GenBank/DDBJ databases">
        <authorList>
            <consortium name="DOE Joint Genome Institute"/>
            <person name="Kuo A."/>
            <person name="Girlanda M."/>
            <person name="Perotto S."/>
            <person name="Kohler A."/>
            <person name="Nagy L.G."/>
            <person name="Floudas D."/>
            <person name="Copeland A."/>
            <person name="Barry K.W."/>
            <person name="Cichocki N."/>
            <person name="Veneault-Fourrey C."/>
            <person name="LaButti K."/>
            <person name="Lindquist E.A."/>
            <person name="Lipzen A."/>
            <person name="Lundell T."/>
            <person name="Morin E."/>
            <person name="Murat C."/>
            <person name="Sun H."/>
            <person name="Tunlid A."/>
            <person name="Henrissat B."/>
            <person name="Grigoriev I.V."/>
            <person name="Hibbett D.S."/>
            <person name="Martin F."/>
            <person name="Nordberg H.P."/>
            <person name="Cantor M.N."/>
            <person name="Hua S.X."/>
        </authorList>
    </citation>
    <scope>NUCLEOTIDE SEQUENCE [LARGE SCALE GENOMIC DNA]</scope>
    <source>
        <strain evidence="3 4">MUT 4182</strain>
    </source>
</reference>
<evidence type="ECO:0000313" key="3">
    <source>
        <dbReference type="EMBL" id="KIO26318.1"/>
    </source>
</evidence>
<feature type="region of interest" description="Disordered" evidence="1">
    <location>
        <begin position="414"/>
        <end position="468"/>
    </location>
</feature>
<dbReference type="HOGENOM" id="CLU_561632_0_0_1"/>
<protein>
    <recommendedName>
        <fullName evidence="2">Protein kinase domain-containing protein</fullName>
    </recommendedName>
</protein>
<dbReference type="Gene3D" id="1.10.510.10">
    <property type="entry name" value="Transferase(Phosphotransferase) domain 1"/>
    <property type="match status" value="1"/>
</dbReference>
<dbReference type="OrthoDB" id="3225021at2759"/>
<dbReference type="Proteomes" id="UP000054248">
    <property type="component" value="Unassembled WGS sequence"/>
</dbReference>
<evidence type="ECO:0000313" key="4">
    <source>
        <dbReference type="Proteomes" id="UP000054248"/>
    </source>
</evidence>
<dbReference type="GO" id="GO:0005524">
    <property type="term" value="F:ATP binding"/>
    <property type="evidence" value="ECO:0007669"/>
    <property type="project" value="InterPro"/>
</dbReference>